<proteinExistence type="inferred from homology"/>
<dbReference type="EC" id="1.1.1.44" evidence="5"/>
<dbReference type="InterPro" id="IPR006114">
    <property type="entry name" value="6PGDH_C"/>
</dbReference>
<evidence type="ECO:0000259" key="4">
    <source>
        <dbReference type="SMART" id="SM01350"/>
    </source>
</evidence>
<protein>
    <submittedName>
        <fullName evidence="5">6-phosphogluconate dehydrogenase</fullName>
        <ecNumber evidence="5">1.1.1.343</ecNumber>
        <ecNumber evidence="5">1.1.1.44</ecNumber>
    </submittedName>
</protein>
<dbReference type="RefSeq" id="WP_184635153.1">
    <property type="nucleotide sequence ID" value="NZ_BAABKT010000041.1"/>
</dbReference>
<dbReference type="InterPro" id="IPR002204">
    <property type="entry name" value="3-OH-isobutyrate_DH-rel_CS"/>
</dbReference>
<dbReference type="InterPro" id="IPR004849">
    <property type="entry name" value="6DGDH_YqeC"/>
</dbReference>
<dbReference type="InterPro" id="IPR006183">
    <property type="entry name" value="Pgluconate_DH"/>
</dbReference>
<dbReference type="InterPro" id="IPR006184">
    <property type="entry name" value="6PGdom_BS"/>
</dbReference>
<dbReference type="GO" id="GO:0019521">
    <property type="term" value="P:D-gluconate metabolic process"/>
    <property type="evidence" value="ECO:0007669"/>
    <property type="project" value="UniProtKB-KW"/>
</dbReference>
<keyword evidence="3" id="KW-0311">Gluconate utilization</keyword>
<dbReference type="Gene3D" id="3.40.50.720">
    <property type="entry name" value="NAD(P)-binding Rossmann-like Domain"/>
    <property type="match status" value="1"/>
</dbReference>
<dbReference type="GO" id="GO:0004616">
    <property type="term" value="F:phosphogluconate dehydrogenase (decarboxylating) activity"/>
    <property type="evidence" value="ECO:0007669"/>
    <property type="project" value="UniProtKB-EC"/>
</dbReference>
<evidence type="ECO:0000256" key="2">
    <source>
        <dbReference type="ARBA" id="ARBA00023002"/>
    </source>
</evidence>
<dbReference type="InterPro" id="IPR008927">
    <property type="entry name" value="6-PGluconate_DH-like_C_sf"/>
</dbReference>
<dbReference type="PANTHER" id="PTHR11811">
    <property type="entry name" value="6-PHOSPHOGLUCONATE DEHYDROGENASE"/>
    <property type="match status" value="1"/>
</dbReference>
<dbReference type="PROSITE" id="PS00895">
    <property type="entry name" value="3_HYDROXYISOBUT_DH"/>
    <property type="match status" value="1"/>
</dbReference>
<dbReference type="EC" id="1.1.1.343" evidence="5"/>
<comment type="similarity">
    <text evidence="1">Belongs to the 6-phosphogluconate dehydrogenase family.</text>
</comment>
<keyword evidence="6" id="KW-1185">Reference proteome</keyword>
<dbReference type="GO" id="GO:0050661">
    <property type="term" value="F:NADP binding"/>
    <property type="evidence" value="ECO:0007669"/>
    <property type="project" value="InterPro"/>
</dbReference>
<name>A0A841E8A5_9ACTN</name>
<dbReference type="SUPFAM" id="SSF51735">
    <property type="entry name" value="NAD(P)-binding Rossmann-fold domains"/>
    <property type="match status" value="1"/>
</dbReference>
<keyword evidence="2 5" id="KW-0560">Oxidoreductase</keyword>
<dbReference type="Proteomes" id="UP000578077">
    <property type="component" value="Unassembled WGS sequence"/>
</dbReference>
<dbReference type="InterPro" id="IPR006115">
    <property type="entry name" value="6PGDH_NADP-bd"/>
</dbReference>
<dbReference type="SUPFAM" id="SSF48179">
    <property type="entry name" value="6-phosphogluconate dehydrogenase C-terminal domain-like"/>
    <property type="match status" value="1"/>
</dbReference>
<dbReference type="Gene3D" id="1.10.1040.10">
    <property type="entry name" value="N-(1-d-carboxylethyl)-l-norvaline Dehydrogenase, domain 2"/>
    <property type="match status" value="1"/>
</dbReference>
<evidence type="ECO:0000256" key="1">
    <source>
        <dbReference type="ARBA" id="ARBA00008419"/>
    </source>
</evidence>
<reference evidence="5 6" key="1">
    <citation type="submission" date="2020-08" db="EMBL/GenBank/DDBJ databases">
        <title>Sequencing the genomes of 1000 actinobacteria strains.</title>
        <authorList>
            <person name="Klenk H.-P."/>
        </authorList>
    </citation>
    <scope>NUCLEOTIDE SEQUENCE [LARGE SCALE GENOMIC DNA]</scope>
    <source>
        <strain evidence="5 6">DSM 44593</strain>
    </source>
</reference>
<dbReference type="PROSITE" id="PS00461">
    <property type="entry name" value="6PGD"/>
    <property type="match status" value="1"/>
</dbReference>
<feature type="domain" description="6-phosphogluconate dehydrogenase C-terminal" evidence="4">
    <location>
        <begin position="159"/>
        <end position="291"/>
    </location>
</feature>
<gene>
    <name evidence="5" type="ORF">HNR25_002465</name>
</gene>
<evidence type="ECO:0000256" key="3">
    <source>
        <dbReference type="ARBA" id="ARBA00023064"/>
    </source>
</evidence>
<accession>A0A841E8A5</accession>
<dbReference type="InterPro" id="IPR013328">
    <property type="entry name" value="6PGD_dom2"/>
</dbReference>
<dbReference type="EMBL" id="JACHLY010000001">
    <property type="protein sequence ID" value="MBB5998714.1"/>
    <property type="molecule type" value="Genomic_DNA"/>
</dbReference>
<dbReference type="PRINTS" id="PR00076">
    <property type="entry name" value="6PGDHDRGNASE"/>
</dbReference>
<evidence type="ECO:0000313" key="5">
    <source>
        <dbReference type="EMBL" id="MBB5998714.1"/>
    </source>
</evidence>
<comment type="caution">
    <text evidence="5">The sequence shown here is derived from an EMBL/GenBank/DDBJ whole genome shotgun (WGS) entry which is preliminary data.</text>
</comment>
<dbReference type="Pfam" id="PF00393">
    <property type="entry name" value="6PGD"/>
    <property type="match status" value="1"/>
</dbReference>
<dbReference type="Pfam" id="PF03446">
    <property type="entry name" value="NAD_binding_2"/>
    <property type="match status" value="1"/>
</dbReference>
<dbReference type="NCBIfam" id="TIGR00872">
    <property type="entry name" value="gnd_rel"/>
    <property type="match status" value="1"/>
</dbReference>
<dbReference type="InterPro" id="IPR036291">
    <property type="entry name" value="NAD(P)-bd_dom_sf"/>
</dbReference>
<dbReference type="SMART" id="SM01350">
    <property type="entry name" value="6PGD"/>
    <property type="match status" value="1"/>
</dbReference>
<evidence type="ECO:0000313" key="6">
    <source>
        <dbReference type="Proteomes" id="UP000578077"/>
    </source>
</evidence>
<sequence>MQLGMVGLGKMGGNMAGRLRDKGHEVVGFDFDPELRDVADLAELVQRLAAPRTIWLMVPAGAPTRETVDRLAELLEAGDLVVEGGNSHYADDRRCAEHLRERGIGYVDAGVSGGVWGRQEGYGIMVGGDPEDVARGEPVFTELTPDEGGYVKAGGVGAGHFVKMVHNGIEYGMMQAFAEGYELMAASDIVDDVPGTFESWREGTVVRSWLLDLLVCALREDPGLDAIRGYAEDSGEGRWTVQAAVDHAVPAPVITAALFARFASRQDDSPAMKVVAALRNQFGGHEVTASGDDAAENSPGS</sequence>
<organism evidence="5 6">
    <name type="scientific">Streptomonospora salina</name>
    <dbReference type="NCBI Taxonomy" id="104205"/>
    <lineage>
        <taxon>Bacteria</taxon>
        <taxon>Bacillati</taxon>
        <taxon>Actinomycetota</taxon>
        <taxon>Actinomycetes</taxon>
        <taxon>Streptosporangiales</taxon>
        <taxon>Nocardiopsidaceae</taxon>
        <taxon>Streptomonospora</taxon>
    </lineage>
</organism>
<dbReference type="AlphaFoldDB" id="A0A841E8A5"/>
<dbReference type="GO" id="GO:0006098">
    <property type="term" value="P:pentose-phosphate shunt"/>
    <property type="evidence" value="ECO:0007669"/>
    <property type="project" value="InterPro"/>
</dbReference>
<dbReference type="NCBIfam" id="NF007161">
    <property type="entry name" value="PRK09599.1"/>
    <property type="match status" value="1"/>
</dbReference>
<dbReference type="GO" id="GO:0016054">
    <property type="term" value="P:organic acid catabolic process"/>
    <property type="evidence" value="ECO:0007669"/>
    <property type="project" value="UniProtKB-ARBA"/>
</dbReference>